<proteinExistence type="predicted"/>
<dbReference type="Proteomes" id="UP001642520">
    <property type="component" value="Unassembled WGS sequence"/>
</dbReference>
<reference evidence="1 2" key="1">
    <citation type="submission" date="2024-08" db="EMBL/GenBank/DDBJ databases">
        <authorList>
            <person name="Will J Nash"/>
            <person name="Angela Man"/>
            <person name="Seanna McTaggart"/>
            <person name="Kendall Baker"/>
            <person name="Tom Barker"/>
            <person name="Leah Catchpole"/>
            <person name="Alex Durrant"/>
            <person name="Karim Gharbi"/>
            <person name="Naomi Irish"/>
            <person name="Gemy Kaithakottil"/>
            <person name="Debby Ku"/>
            <person name="Aaliyah Providence"/>
            <person name="Felix Shaw"/>
            <person name="David Swarbreck"/>
            <person name="Chris Watkins"/>
            <person name="Ann M. McCartney"/>
            <person name="Giulio Formenti"/>
            <person name="Alice Mouton"/>
            <person name="Noel Vella"/>
            <person name="Bjorn M von Reumont"/>
            <person name="Adriana Vella"/>
            <person name="Wilfried Haerty"/>
        </authorList>
    </citation>
    <scope>NUCLEOTIDE SEQUENCE [LARGE SCALE GENOMIC DNA]</scope>
</reference>
<keyword evidence="2" id="KW-1185">Reference proteome</keyword>
<dbReference type="EMBL" id="CAXAJV020001292">
    <property type="protein sequence ID" value="CAL7941042.1"/>
    <property type="molecule type" value="Genomic_DNA"/>
</dbReference>
<comment type="caution">
    <text evidence="1">The sequence shown here is derived from an EMBL/GenBank/DDBJ whole genome shotgun (WGS) entry which is preliminary data.</text>
</comment>
<accession>A0ABP1NKU4</accession>
<name>A0ABP1NKU4_XYLVO</name>
<gene>
    <name evidence="1" type="ORF">XYLVIOL_LOCUS4779</name>
</gene>
<sequence>MFEVSNCRKRHAISSSISENCVKSTPRTCKNEMDAWSHLDLSLQSRRDHFEAQIRATDLDHRVRSAVATGPRWDVLVHDQSGPRKPVHSRCDEDQRCESVHQERVHVCNKKGLRNIKPVDEKLQLLYETPESSLERKGLSCSQLCHAIIRETKHSVATKVTSTR</sequence>
<evidence type="ECO:0000313" key="1">
    <source>
        <dbReference type="EMBL" id="CAL7941042.1"/>
    </source>
</evidence>
<evidence type="ECO:0000313" key="2">
    <source>
        <dbReference type="Proteomes" id="UP001642520"/>
    </source>
</evidence>
<protein>
    <submittedName>
        <fullName evidence="1">Uncharacterized protein</fullName>
    </submittedName>
</protein>
<organism evidence="1 2">
    <name type="scientific">Xylocopa violacea</name>
    <name type="common">Violet carpenter bee</name>
    <name type="synonym">Apis violacea</name>
    <dbReference type="NCBI Taxonomy" id="135666"/>
    <lineage>
        <taxon>Eukaryota</taxon>
        <taxon>Metazoa</taxon>
        <taxon>Ecdysozoa</taxon>
        <taxon>Arthropoda</taxon>
        <taxon>Hexapoda</taxon>
        <taxon>Insecta</taxon>
        <taxon>Pterygota</taxon>
        <taxon>Neoptera</taxon>
        <taxon>Endopterygota</taxon>
        <taxon>Hymenoptera</taxon>
        <taxon>Apocrita</taxon>
        <taxon>Aculeata</taxon>
        <taxon>Apoidea</taxon>
        <taxon>Anthophila</taxon>
        <taxon>Apidae</taxon>
        <taxon>Xylocopa</taxon>
        <taxon>Xylocopa</taxon>
    </lineage>
</organism>